<comment type="caution">
    <text evidence="3">The sequence shown here is derived from an EMBL/GenBank/DDBJ whole genome shotgun (WGS) entry which is preliminary data.</text>
</comment>
<dbReference type="EMBL" id="CAXITT010000426">
    <property type="protein sequence ID" value="CAL1541345.1"/>
    <property type="molecule type" value="Genomic_DNA"/>
</dbReference>
<proteinExistence type="predicted"/>
<reference evidence="3 4" key="1">
    <citation type="submission" date="2024-04" db="EMBL/GenBank/DDBJ databases">
        <authorList>
            <consortium name="Genoscope - CEA"/>
            <person name="William W."/>
        </authorList>
    </citation>
    <scope>NUCLEOTIDE SEQUENCE [LARGE SCALE GENOMIC DNA]</scope>
</reference>
<name>A0AAV2I3P9_LYMST</name>
<organism evidence="3 4">
    <name type="scientific">Lymnaea stagnalis</name>
    <name type="common">Great pond snail</name>
    <name type="synonym">Helix stagnalis</name>
    <dbReference type="NCBI Taxonomy" id="6523"/>
    <lineage>
        <taxon>Eukaryota</taxon>
        <taxon>Metazoa</taxon>
        <taxon>Spiralia</taxon>
        <taxon>Lophotrochozoa</taxon>
        <taxon>Mollusca</taxon>
        <taxon>Gastropoda</taxon>
        <taxon>Heterobranchia</taxon>
        <taxon>Euthyneura</taxon>
        <taxon>Panpulmonata</taxon>
        <taxon>Hygrophila</taxon>
        <taxon>Lymnaeoidea</taxon>
        <taxon>Lymnaeidae</taxon>
        <taxon>Lymnaea</taxon>
    </lineage>
</organism>
<dbReference type="AlphaFoldDB" id="A0AAV2I3P9"/>
<accession>A0AAV2I3P9</accession>
<evidence type="ECO:0000313" key="4">
    <source>
        <dbReference type="Proteomes" id="UP001497497"/>
    </source>
</evidence>
<evidence type="ECO:0000256" key="2">
    <source>
        <dbReference type="SAM" id="SignalP"/>
    </source>
</evidence>
<feature type="chain" id="PRO_5043729809" evidence="2">
    <location>
        <begin position="20"/>
        <end position="141"/>
    </location>
</feature>
<feature type="non-terminal residue" evidence="3">
    <location>
        <position position="141"/>
    </location>
</feature>
<feature type="transmembrane region" description="Helical" evidence="1">
    <location>
        <begin position="29"/>
        <end position="54"/>
    </location>
</feature>
<keyword evidence="1" id="KW-0472">Membrane</keyword>
<evidence type="ECO:0000256" key="1">
    <source>
        <dbReference type="SAM" id="Phobius"/>
    </source>
</evidence>
<feature type="signal peptide" evidence="2">
    <location>
        <begin position="1"/>
        <end position="19"/>
    </location>
</feature>
<protein>
    <submittedName>
        <fullName evidence="3">Uncharacterized protein</fullName>
    </submittedName>
</protein>
<keyword evidence="2" id="KW-0732">Signal</keyword>
<keyword evidence="1" id="KW-0812">Transmembrane</keyword>
<gene>
    <name evidence="3" type="ORF">GSLYS_00014951001</name>
</gene>
<dbReference type="Proteomes" id="UP001497497">
    <property type="component" value="Unassembled WGS sequence"/>
</dbReference>
<keyword evidence="1" id="KW-1133">Transmembrane helix</keyword>
<sequence>MEWTLSALVFMLLIQMSGAMTANSDIVGMAVAGCVGFVLFSIVIAIIAVSFSWTDWFNHWMRQRGQVRMPKSYFKKKEEIKKRLISGSVGSRTPSMVNGHLPAQSIDRAVSPSLTNYQTNNRDHAIILQPGMKMNTHPTSK</sequence>
<keyword evidence="4" id="KW-1185">Reference proteome</keyword>
<evidence type="ECO:0000313" key="3">
    <source>
        <dbReference type="EMBL" id="CAL1541345.1"/>
    </source>
</evidence>